<dbReference type="EMBL" id="KZ825588">
    <property type="protein sequence ID" value="PYI26720.1"/>
    <property type="molecule type" value="Genomic_DNA"/>
</dbReference>
<dbReference type="EC" id="3.1.1.-" evidence="3"/>
<dbReference type="PROSITE" id="PS00122">
    <property type="entry name" value="CARBOXYLESTERASE_B_1"/>
    <property type="match status" value="1"/>
</dbReference>
<comment type="similarity">
    <text evidence="1 3">Belongs to the type-B carboxylesterase/lipase family.</text>
</comment>
<evidence type="ECO:0000256" key="3">
    <source>
        <dbReference type="RuleBase" id="RU361235"/>
    </source>
</evidence>
<dbReference type="AlphaFoldDB" id="A0A2V5IDW5"/>
<sequence>MPAVINYPHPSLGTVRGLASASTHQFRGIPYASLVNGWAAPVVVEGDPSGSIDATSLGPTAPSPPMGVEMEFSHIQQRLPTPSVHQSATECLNLNLTAPGNHTCGSRLPVMVFLHGGGYAIGANSWPQYDFQRLVELSVRMGHPVIGINVNYRLGALGFLTSEELVARGYPPNRGLLDQRAALLWIQKYIAGFGGDPQSLTLVGQSAGGVSATHHLQSELPLFKRMVSMGGTNLLMRPLPHAVAESTYRGYVDRLGLGSLSAAERVQALLTMDYETIVAAFSPADALLPVSGGELRLTDHTYAEIYQGDAGSLVLPGRKWCERIMIGDCQSDGSIMSTMLSYDPVTIASSFRASFERSLGSADKVDLIMKEYGISEESAGEEAYDRILTFVTDLCFFLPILQYGHYWSGQAHLYNFNEPNPWDGRWKGRANHILDVAFLFQNYNDLLSEPQRAVAIQFAEDLIAFAHGREPWKPFRWETTDLHTRVYGGRAAETVGQVQTLLAPDPRTERSTSILNLTATVPADELSRAFGVFLSGH</sequence>
<dbReference type="GO" id="GO:0016787">
    <property type="term" value="F:hydrolase activity"/>
    <property type="evidence" value="ECO:0007669"/>
    <property type="project" value="UniProtKB-KW"/>
</dbReference>
<reference evidence="5 6" key="1">
    <citation type="submission" date="2018-02" db="EMBL/GenBank/DDBJ databases">
        <title>The genomes of Aspergillus section Nigri reveals drivers in fungal speciation.</title>
        <authorList>
            <consortium name="DOE Joint Genome Institute"/>
            <person name="Vesth T.C."/>
            <person name="Nybo J."/>
            <person name="Theobald S."/>
            <person name="Brandl J."/>
            <person name="Frisvad J.C."/>
            <person name="Nielsen K.F."/>
            <person name="Lyhne E.K."/>
            <person name="Kogle M.E."/>
            <person name="Kuo A."/>
            <person name="Riley R."/>
            <person name="Clum A."/>
            <person name="Nolan M."/>
            <person name="Lipzen A."/>
            <person name="Salamov A."/>
            <person name="Henrissat B."/>
            <person name="Wiebenga A."/>
            <person name="De vries R.P."/>
            <person name="Grigoriev I.V."/>
            <person name="Mortensen U.H."/>
            <person name="Andersen M.R."/>
            <person name="Baker S.E."/>
        </authorList>
    </citation>
    <scope>NUCLEOTIDE SEQUENCE [LARGE SCALE GENOMIC DNA]</scope>
    <source>
        <strain evidence="5 6">CBS 114.80</strain>
    </source>
</reference>
<dbReference type="InterPro" id="IPR019826">
    <property type="entry name" value="Carboxylesterase_B_AS"/>
</dbReference>
<gene>
    <name evidence="5" type="ORF">BP00DRAFT_465238</name>
</gene>
<dbReference type="Pfam" id="PF00135">
    <property type="entry name" value="COesterase"/>
    <property type="match status" value="1"/>
</dbReference>
<protein>
    <recommendedName>
        <fullName evidence="3">Carboxylic ester hydrolase</fullName>
        <ecNumber evidence="3">3.1.1.-</ecNumber>
    </recommendedName>
</protein>
<keyword evidence="6" id="KW-1185">Reference proteome</keyword>
<name>A0A2V5IDW5_9EURO</name>
<dbReference type="SUPFAM" id="SSF53474">
    <property type="entry name" value="alpha/beta-Hydrolases"/>
    <property type="match status" value="1"/>
</dbReference>
<evidence type="ECO:0000259" key="4">
    <source>
        <dbReference type="Pfam" id="PF00135"/>
    </source>
</evidence>
<dbReference type="Proteomes" id="UP000248817">
    <property type="component" value="Unassembled WGS sequence"/>
</dbReference>
<dbReference type="InterPro" id="IPR050309">
    <property type="entry name" value="Type-B_Carboxylest/Lipase"/>
</dbReference>
<dbReference type="Gene3D" id="3.40.50.1820">
    <property type="entry name" value="alpha/beta hydrolase"/>
    <property type="match status" value="1"/>
</dbReference>
<evidence type="ECO:0000256" key="1">
    <source>
        <dbReference type="ARBA" id="ARBA00005964"/>
    </source>
</evidence>
<keyword evidence="2 3" id="KW-0378">Hydrolase</keyword>
<evidence type="ECO:0000313" key="5">
    <source>
        <dbReference type="EMBL" id="PYI26720.1"/>
    </source>
</evidence>
<evidence type="ECO:0000256" key="2">
    <source>
        <dbReference type="ARBA" id="ARBA00022801"/>
    </source>
</evidence>
<accession>A0A2V5IDW5</accession>
<dbReference type="InterPro" id="IPR002018">
    <property type="entry name" value="CarbesteraseB"/>
</dbReference>
<dbReference type="PANTHER" id="PTHR11559">
    <property type="entry name" value="CARBOXYLESTERASE"/>
    <property type="match status" value="1"/>
</dbReference>
<feature type="domain" description="Carboxylesterase type B" evidence="4">
    <location>
        <begin position="11"/>
        <end position="479"/>
    </location>
</feature>
<evidence type="ECO:0000313" key="6">
    <source>
        <dbReference type="Proteomes" id="UP000248817"/>
    </source>
</evidence>
<dbReference type="InterPro" id="IPR029058">
    <property type="entry name" value="AB_hydrolase_fold"/>
</dbReference>
<proteinExistence type="inferred from homology"/>
<organism evidence="5 6">
    <name type="scientific">Aspergillus indologenus CBS 114.80</name>
    <dbReference type="NCBI Taxonomy" id="1450541"/>
    <lineage>
        <taxon>Eukaryota</taxon>
        <taxon>Fungi</taxon>
        <taxon>Dikarya</taxon>
        <taxon>Ascomycota</taxon>
        <taxon>Pezizomycotina</taxon>
        <taxon>Eurotiomycetes</taxon>
        <taxon>Eurotiomycetidae</taxon>
        <taxon>Eurotiales</taxon>
        <taxon>Aspergillaceae</taxon>
        <taxon>Aspergillus</taxon>
        <taxon>Aspergillus subgen. Circumdati</taxon>
    </lineage>
</organism>